<name>A0A430MBU7_9HYPO</name>
<proteinExistence type="predicted"/>
<organism evidence="1 2">
    <name type="scientific">Fusarium euwallaceae</name>
    <dbReference type="NCBI Taxonomy" id="1147111"/>
    <lineage>
        <taxon>Eukaryota</taxon>
        <taxon>Fungi</taxon>
        <taxon>Dikarya</taxon>
        <taxon>Ascomycota</taxon>
        <taxon>Pezizomycotina</taxon>
        <taxon>Sordariomycetes</taxon>
        <taxon>Hypocreomycetidae</taxon>
        <taxon>Hypocreales</taxon>
        <taxon>Nectriaceae</taxon>
        <taxon>Fusarium</taxon>
        <taxon>Fusarium solani species complex</taxon>
    </lineage>
</organism>
<dbReference type="AlphaFoldDB" id="A0A430MBU7"/>
<gene>
    <name evidence="1" type="ORF">BHE90_000071</name>
</gene>
<comment type="caution">
    <text evidence="1">The sequence shown here is derived from an EMBL/GenBank/DDBJ whole genome shotgun (WGS) entry which is preliminary data.</text>
</comment>
<reference evidence="1 2" key="1">
    <citation type="submission" date="2017-06" db="EMBL/GenBank/DDBJ databases">
        <title>Comparative genomic analysis of Ambrosia Fusariam Clade fungi.</title>
        <authorList>
            <person name="Stajich J.E."/>
            <person name="Carrillo J."/>
            <person name="Kijimoto T."/>
            <person name="Eskalen A."/>
            <person name="O'Donnell K."/>
            <person name="Kasson M."/>
        </authorList>
    </citation>
    <scope>NUCLEOTIDE SEQUENCE [LARGE SCALE GENOMIC DNA]</scope>
    <source>
        <strain evidence="1 2">UCR1854</strain>
    </source>
</reference>
<dbReference type="Proteomes" id="UP000287124">
    <property type="component" value="Unassembled WGS sequence"/>
</dbReference>
<evidence type="ECO:0000313" key="1">
    <source>
        <dbReference type="EMBL" id="RTE85334.1"/>
    </source>
</evidence>
<evidence type="ECO:0000313" key="2">
    <source>
        <dbReference type="Proteomes" id="UP000287124"/>
    </source>
</evidence>
<dbReference type="EMBL" id="MIKF01000001">
    <property type="protein sequence ID" value="RTE85334.1"/>
    <property type="molecule type" value="Genomic_DNA"/>
</dbReference>
<accession>A0A430MBU7</accession>
<sequence length="511" mass="55592">MRAGLPVGDIVSRMTGIDSLNSWDILVAYDEEVLNRLLETRHASLPPNLTTISSIEVPHASNPSENIKYRDITLGTPSLKLETTSGLVRLLFPLAGQYTEPGKAEERLDDGLFLDVQAKLVNTNGHAGSASPVGIIQTFEGSSESRCDAAIDLSAPLVRIVDKHKTPAFSLADVGTALADHITKVGLQYRLSSVKNDRETTSAGSGVVLKPTRFVMTVVESAGSAPGAVLFWIDVEGIPSKGRMPTESHPLTFCQLAGDRSNTSPIPNGCSASLVLSRDVLTTLFLEPQLKHLGYSGIEFVANEILGEGMEAPKSGISFNARPPKTAAKMDKVDQGTPLAKEQIDSITFDLDSAPAKFFLDKLNSHVILKYTIPGVGYFISDFPMSTSMFSTYTNSRRGRAAFTFTASGSASWRSGEHETLGVWFELPARFSVQAEPEICSFWDRLVGWTDEKIRPMENLPCAVPNLPLDLGSIDFFLATNMLLPGEHVFKLRAIPDDLYFPRDMLLLGEI</sequence>
<protein>
    <submittedName>
        <fullName evidence="1">Uncharacterized protein</fullName>
    </submittedName>
</protein>
<keyword evidence="2" id="KW-1185">Reference proteome</keyword>